<proteinExistence type="inferred from homology"/>
<accession>A0A367YMW3</accession>
<reference evidence="12 13" key="1">
    <citation type="submission" date="2018-06" db="EMBL/GenBank/DDBJ databases">
        <title>Whole genome sequencing of Candida tropicalis (genome annotated by CSBL at Korea University).</title>
        <authorList>
            <person name="Ahn J."/>
        </authorList>
    </citation>
    <scope>NUCLEOTIDE SEQUENCE [LARGE SCALE GENOMIC DNA]</scope>
    <source>
        <strain evidence="12 13">ATCC 20962</strain>
    </source>
</reference>
<comment type="caution">
    <text evidence="12">The sequence shown here is derived from an EMBL/GenBank/DDBJ whole genome shotgun (WGS) entry which is preliminary data.</text>
</comment>
<evidence type="ECO:0000256" key="8">
    <source>
        <dbReference type="HAMAP-Rule" id="MF_03035"/>
    </source>
</evidence>
<dbReference type="InterPro" id="IPR010655">
    <property type="entry name" value="Clp1_C"/>
</dbReference>
<dbReference type="PANTHER" id="PTHR12755:SF6">
    <property type="entry name" value="POLYRIBONUCLEOTIDE 5'-HYDROXYL-KINASE CLP1"/>
    <property type="match status" value="1"/>
</dbReference>
<dbReference type="InterPro" id="IPR038239">
    <property type="entry name" value="Clp1_N_sf"/>
</dbReference>
<sequence>MSIPGFGNIEQVNDEISNISVTIPEGNEWRIEVPFNKILKLKVVSGILEINGTELANNVQLQLSGTKTFLYSPVADSVVEYSLVDNKDDLSLVSSLDEGFIEYLSDDSNMNSIVNLHMYLESKRQLIKDFNFSSGVEQQQSGPRVLIIGSKASGKTSVLKTLASYANKMNNTPILVNLQPRDGVFALPGSLTATPISDFFDVESCNGYGFTTTSGTLSHNPKQPIVKNFGMVDFNDNLDLYKLMIEKLGITVLSRLDQDLNIKNSGIIVDTPPLNLKNFDVIESIVSNFLIDHIVVVGNERLAIELNKKFAHKLNQLSIIKLSKLSGCVDVEDKFIRLQQEQTIKEYFNGNFKTRLSPFKTDIELLGLKIYKNILTQDLISQMAFLPAGDDFEKDENSKEEDEDDKELAKYYLALDEPNSSNLDNSIVAITHLSNADKKIGRDLLNTSVMGYIHVSKFDDEKKRLKILLPFPGVFPKNVLISTNIGYSE</sequence>
<dbReference type="Proteomes" id="UP000253472">
    <property type="component" value="Unassembled WGS sequence"/>
</dbReference>
<dbReference type="Gene3D" id="2.40.30.330">
    <property type="entry name" value="Pre-mRNA cleavage complex subunit Clp1, C-terminal domain"/>
    <property type="match status" value="1"/>
</dbReference>
<dbReference type="InterPro" id="IPR032319">
    <property type="entry name" value="CLP1_P"/>
</dbReference>
<dbReference type="PANTHER" id="PTHR12755">
    <property type="entry name" value="CLEAVAGE/POLYADENYLATION FACTOR IA SUBUNIT CLP1P"/>
    <property type="match status" value="1"/>
</dbReference>
<comment type="similarity">
    <text evidence="8">Belongs to the Clp1 family. Clp1 subfamily.</text>
</comment>
<protein>
    <recommendedName>
        <fullName evidence="3">Polynucleotide 5'-hydroxyl-kinase GRC3</fullName>
    </recommendedName>
    <alternativeName>
        <fullName evidence="2">Polynucleotide 5'-hydroxyl-kinase grc3</fullName>
    </alternativeName>
</protein>
<dbReference type="InterPro" id="IPR045116">
    <property type="entry name" value="Clp1/Grc3"/>
</dbReference>
<evidence type="ECO:0000313" key="12">
    <source>
        <dbReference type="EMBL" id="RCK67223.1"/>
    </source>
</evidence>
<dbReference type="InterPro" id="IPR028606">
    <property type="entry name" value="Clp1"/>
</dbReference>
<evidence type="ECO:0000256" key="1">
    <source>
        <dbReference type="ARBA" id="ARBA00004123"/>
    </source>
</evidence>
<feature type="domain" description="Clp1 N-terminal" evidence="10">
    <location>
        <begin position="22"/>
        <end position="125"/>
    </location>
</feature>
<gene>
    <name evidence="12" type="primary">CLP1_0</name>
    <name evidence="8" type="synonym">CLP1</name>
    <name evidence="12" type="ORF">Cantr_02279</name>
</gene>
<evidence type="ECO:0000256" key="5">
    <source>
        <dbReference type="ARBA" id="ARBA00022741"/>
    </source>
</evidence>
<feature type="binding site" evidence="8">
    <location>
        <position position="67"/>
    </location>
    <ligand>
        <name>ATP</name>
        <dbReference type="ChEBI" id="CHEBI:30616"/>
    </ligand>
</feature>
<dbReference type="HAMAP" id="MF_03035">
    <property type="entry name" value="Clp1"/>
    <property type="match status" value="1"/>
</dbReference>
<dbReference type="Pfam" id="PF06807">
    <property type="entry name" value="Clp1"/>
    <property type="match status" value="1"/>
</dbReference>
<feature type="binding site" evidence="8">
    <location>
        <position position="28"/>
    </location>
    <ligand>
        <name>ATP</name>
        <dbReference type="ChEBI" id="CHEBI:30616"/>
    </ligand>
</feature>
<dbReference type="GO" id="GO:0031124">
    <property type="term" value="P:mRNA 3'-end processing"/>
    <property type="evidence" value="ECO:0007669"/>
    <property type="project" value="UniProtKB-UniRule"/>
</dbReference>
<keyword evidence="6 8" id="KW-0067">ATP-binding</keyword>
<dbReference type="Pfam" id="PF16575">
    <property type="entry name" value="CLP1_P"/>
    <property type="match status" value="1"/>
</dbReference>
<keyword evidence="13" id="KW-1185">Reference proteome</keyword>
<dbReference type="OrthoDB" id="258143at2759"/>
<comment type="function">
    <text evidence="8">Required for endonucleolytic cleavage during polyadenylation-dependent pre-mRNA 3'-end formation.</text>
</comment>
<dbReference type="GO" id="GO:0005849">
    <property type="term" value="C:mRNA cleavage factor complex"/>
    <property type="evidence" value="ECO:0007669"/>
    <property type="project" value="UniProtKB-UniRule"/>
</dbReference>
<dbReference type="STRING" id="5486.A0A367YMW3"/>
<comment type="subunit">
    <text evidence="8">Component of a pre-mRNA cleavage factor complex. Interacts directly with PCF11.</text>
</comment>
<dbReference type="Gene3D" id="3.40.50.300">
    <property type="entry name" value="P-loop containing nucleotide triphosphate hydrolases"/>
    <property type="match status" value="1"/>
</dbReference>
<evidence type="ECO:0000313" key="13">
    <source>
        <dbReference type="Proteomes" id="UP000253472"/>
    </source>
</evidence>
<dbReference type="Pfam" id="PF16573">
    <property type="entry name" value="CLP1_N"/>
    <property type="match status" value="1"/>
</dbReference>
<comment type="subcellular location">
    <subcellularLocation>
        <location evidence="1 8">Nucleus</location>
    </subcellularLocation>
</comment>
<dbReference type="GO" id="GO:0005524">
    <property type="term" value="F:ATP binding"/>
    <property type="evidence" value="ECO:0007669"/>
    <property type="project" value="UniProtKB-UniRule"/>
</dbReference>
<evidence type="ECO:0000256" key="4">
    <source>
        <dbReference type="ARBA" id="ARBA00022664"/>
    </source>
</evidence>
<keyword evidence="4 8" id="KW-0507">mRNA processing</keyword>
<dbReference type="AlphaFoldDB" id="A0A367YMW3"/>
<dbReference type="InterPro" id="IPR027417">
    <property type="entry name" value="P-loop_NTPase"/>
</dbReference>
<dbReference type="GO" id="GO:0051731">
    <property type="term" value="F:polynucleotide 5'-hydroxyl-kinase activity"/>
    <property type="evidence" value="ECO:0007669"/>
    <property type="project" value="InterPro"/>
</dbReference>
<keyword evidence="5 8" id="KW-0547">Nucleotide-binding</keyword>
<evidence type="ECO:0000259" key="10">
    <source>
        <dbReference type="Pfam" id="PF16573"/>
    </source>
</evidence>
<evidence type="ECO:0000256" key="6">
    <source>
        <dbReference type="ARBA" id="ARBA00022840"/>
    </source>
</evidence>
<name>A0A367YMW3_9ASCO</name>
<feature type="binding site" evidence="8">
    <location>
        <begin position="152"/>
        <end position="157"/>
    </location>
    <ligand>
        <name>ATP</name>
        <dbReference type="ChEBI" id="CHEBI:30616"/>
    </ligand>
</feature>
<feature type="domain" description="Clp1 C-terminal" evidence="9">
    <location>
        <begin position="356"/>
        <end position="489"/>
    </location>
</feature>
<dbReference type="InterPro" id="IPR038238">
    <property type="entry name" value="Clp1_C_sf"/>
</dbReference>
<feature type="domain" description="Clp1 P-loop" evidence="11">
    <location>
        <begin position="149"/>
        <end position="350"/>
    </location>
</feature>
<keyword evidence="7 8" id="KW-0539">Nucleus</keyword>
<dbReference type="GO" id="GO:0006388">
    <property type="term" value="P:tRNA splicing, via endonucleolytic cleavage and ligation"/>
    <property type="evidence" value="ECO:0007669"/>
    <property type="project" value="TreeGrafter"/>
</dbReference>
<evidence type="ECO:0000256" key="3">
    <source>
        <dbReference type="ARBA" id="ARBA00019824"/>
    </source>
</evidence>
<dbReference type="InterPro" id="IPR032324">
    <property type="entry name" value="Clp1_N"/>
</dbReference>
<evidence type="ECO:0000259" key="9">
    <source>
        <dbReference type="Pfam" id="PF06807"/>
    </source>
</evidence>
<evidence type="ECO:0000259" key="11">
    <source>
        <dbReference type="Pfam" id="PF16575"/>
    </source>
</evidence>
<dbReference type="EMBL" id="QLNQ01000001">
    <property type="protein sequence ID" value="RCK67223.1"/>
    <property type="molecule type" value="Genomic_DNA"/>
</dbReference>
<evidence type="ECO:0000256" key="7">
    <source>
        <dbReference type="ARBA" id="ARBA00023242"/>
    </source>
</evidence>
<dbReference type="Gene3D" id="2.60.120.1030">
    <property type="entry name" value="Clp1, DNA binding domain"/>
    <property type="match status" value="1"/>
</dbReference>
<organism evidence="12 13">
    <name type="scientific">Candida viswanathii</name>
    <dbReference type="NCBI Taxonomy" id="5486"/>
    <lineage>
        <taxon>Eukaryota</taxon>
        <taxon>Fungi</taxon>
        <taxon>Dikarya</taxon>
        <taxon>Ascomycota</taxon>
        <taxon>Saccharomycotina</taxon>
        <taxon>Pichiomycetes</taxon>
        <taxon>Debaryomycetaceae</taxon>
        <taxon>Candida/Lodderomyces clade</taxon>
        <taxon>Candida</taxon>
    </lineage>
</organism>
<evidence type="ECO:0000256" key="2">
    <source>
        <dbReference type="ARBA" id="ARBA00018706"/>
    </source>
</evidence>